<sequence length="74" mass="8546">MTSEAQSDVGQLPLTLLPFNKTEELLAGISDFTYRAAVRDLEKEPLTEEEYKKLKSMYTKSEDIQNELRNVQHL</sequence>
<organism evidence="2 3">
    <name type="scientific">Shouchella clausii</name>
    <name type="common">Alkalihalobacillus clausii</name>
    <dbReference type="NCBI Taxonomy" id="79880"/>
    <lineage>
        <taxon>Bacteria</taxon>
        <taxon>Bacillati</taxon>
        <taxon>Bacillota</taxon>
        <taxon>Bacilli</taxon>
        <taxon>Bacillales</taxon>
        <taxon>Bacillaceae</taxon>
        <taxon>Shouchella</taxon>
    </lineage>
</organism>
<accession>A0A268QWT0</accession>
<gene>
    <name evidence="2" type="ORF">CHH61_25025</name>
</gene>
<evidence type="ECO:0000259" key="1">
    <source>
        <dbReference type="Pfam" id="PF20769"/>
    </source>
</evidence>
<evidence type="ECO:0000313" key="3">
    <source>
        <dbReference type="Proteomes" id="UP000216133"/>
    </source>
</evidence>
<dbReference type="Proteomes" id="UP000216133">
    <property type="component" value="Unassembled WGS sequence"/>
</dbReference>
<dbReference type="EMBL" id="NPBS01000674">
    <property type="protein sequence ID" value="PAF12489.1"/>
    <property type="molecule type" value="Genomic_DNA"/>
</dbReference>
<proteinExistence type="predicted"/>
<feature type="non-terminal residue" evidence="2">
    <location>
        <position position="74"/>
    </location>
</feature>
<feature type="domain" description="Sporulation protein YpeB N-terminal" evidence="1">
    <location>
        <begin position="2"/>
        <end position="73"/>
    </location>
</feature>
<comment type="caution">
    <text evidence="2">The sequence shown here is derived from an EMBL/GenBank/DDBJ whole genome shotgun (WGS) entry which is preliminary data.</text>
</comment>
<name>A0A268QWT0_SHOCL</name>
<dbReference type="Pfam" id="PF20769">
    <property type="entry name" value="YPEB_N"/>
    <property type="match status" value="1"/>
</dbReference>
<dbReference type="InterPro" id="IPR048402">
    <property type="entry name" value="YpeB_N"/>
</dbReference>
<protein>
    <recommendedName>
        <fullName evidence="1">Sporulation protein YpeB N-terminal domain-containing protein</fullName>
    </recommendedName>
</protein>
<dbReference type="AlphaFoldDB" id="A0A268QWT0"/>
<evidence type="ECO:0000313" key="2">
    <source>
        <dbReference type="EMBL" id="PAF12489.1"/>
    </source>
</evidence>
<reference evidence="2 3" key="1">
    <citation type="submission" date="2017-07" db="EMBL/GenBank/DDBJ databases">
        <title>Isolation and whole genome analysis of endospore-forming bacteria from heroin.</title>
        <authorList>
            <person name="Kalinowski J."/>
            <person name="Ahrens B."/>
            <person name="Al-Dilaimi A."/>
            <person name="Winkler A."/>
            <person name="Wibberg D."/>
            <person name="Schleenbecker U."/>
            <person name="Ruckert C."/>
            <person name="Wolfel R."/>
            <person name="Grass G."/>
        </authorList>
    </citation>
    <scope>NUCLEOTIDE SEQUENCE [LARGE SCALE GENOMIC DNA]</scope>
    <source>
        <strain evidence="2 3">7523-2</strain>
    </source>
</reference>